<accession>A0A4Z1CTR6</accession>
<name>A0A4Z1CTR6_9ACTN</name>
<keyword evidence="3" id="KW-1185">Reference proteome</keyword>
<gene>
    <name evidence="2" type="ORF">E5083_30300</name>
</gene>
<evidence type="ECO:0000313" key="2">
    <source>
        <dbReference type="EMBL" id="TGN72230.1"/>
    </source>
</evidence>
<dbReference type="RefSeq" id="WP_135788876.1">
    <property type="nucleotide sequence ID" value="NZ_SRRT01000013.1"/>
</dbReference>
<feature type="region of interest" description="Disordered" evidence="1">
    <location>
        <begin position="1"/>
        <end position="23"/>
    </location>
</feature>
<dbReference type="EMBL" id="SRRT01000013">
    <property type="protein sequence ID" value="TGN72230.1"/>
    <property type="molecule type" value="Genomic_DNA"/>
</dbReference>
<sequence>MTKSGASGPKSRARARKERTGTKYTQAVRHAAPTATGPAVPTEVTVMTFRRGEPLPRTAPDIDWQCHRCGAATGLCALTTDAGQGHLRAYCPSCLPPPDLYPARRAFADRLRGLQALADWPSAEDLARRVEAVTGHPAAAAVRNVLSGAVLTRWDTVQALVHALGGDEGDVEEVLRLWQAADREQSRGPNGVLDRIARLGRAGRLTAEEQVDREWPRVLDAVARREGRAGFVPHRLSDFD</sequence>
<comment type="caution">
    <text evidence="2">The sequence shown here is derived from an EMBL/GenBank/DDBJ whole genome shotgun (WGS) entry which is preliminary data.</text>
</comment>
<dbReference type="Proteomes" id="UP000298159">
    <property type="component" value="Unassembled WGS sequence"/>
</dbReference>
<protein>
    <submittedName>
        <fullName evidence="2">Uncharacterized protein</fullName>
    </submittedName>
</protein>
<proteinExistence type="predicted"/>
<reference evidence="2 3" key="1">
    <citation type="submission" date="2019-04" db="EMBL/GenBank/DDBJ databases">
        <title>Streptomyces sp. nov. Bv016 isolated from bark of Buahinia variegata.</title>
        <authorList>
            <person name="Kanchanasin P."/>
            <person name="Tanasupawat S."/>
            <person name="Yuki M."/>
            <person name="Kudo T."/>
        </authorList>
    </citation>
    <scope>NUCLEOTIDE SEQUENCE [LARGE SCALE GENOMIC DNA]</scope>
    <source>
        <strain evidence="2 3">Bv016</strain>
    </source>
</reference>
<evidence type="ECO:0000313" key="3">
    <source>
        <dbReference type="Proteomes" id="UP000298159"/>
    </source>
</evidence>
<organism evidence="2 3">
    <name type="scientific">Streptomyces bauhiniae</name>
    <dbReference type="NCBI Taxonomy" id="2340725"/>
    <lineage>
        <taxon>Bacteria</taxon>
        <taxon>Bacillati</taxon>
        <taxon>Actinomycetota</taxon>
        <taxon>Actinomycetes</taxon>
        <taxon>Kitasatosporales</taxon>
        <taxon>Streptomycetaceae</taxon>
        <taxon>Streptomyces</taxon>
    </lineage>
</organism>
<dbReference type="AlphaFoldDB" id="A0A4Z1CTR6"/>
<dbReference type="GeneID" id="95451865"/>
<evidence type="ECO:0000256" key="1">
    <source>
        <dbReference type="SAM" id="MobiDB-lite"/>
    </source>
</evidence>